<sequence length="63" mass="7133">MYLTGTDGAAYSSYSYDPFVNRIDPKTGKLKKSITQRHDYTVDGNIIQPFAFTDYMGIQVCKT</sequence>
<keyword evidence="2" id="KW-1185">Reference proteome</keyword>
<evidence type="ECO:0008006" key="3">
    <source>
        <dbReference type="Google" id="ProtNLM"/>
    </source>
</evidence>
<protein>
    <recommendedName>
        <fullName evidence="3">YD repeat-containing protein</fullName>
    </recommendedName>
</protein>
<dbReference type="AlphaFoldDB" id="A0A1M5SR16"/>
<evidence type="ECO:0000313" key="2">
    <source>
        <dbReference type="Proteomes" id="UP000184278"/>
    </source>
</evidence>
<gene>
    <name evidence="1" type="ORF">SAMN02745229_00364</name>
</gene>
<dbReference type="EMBL" id="FQXK01000004">
    <property type="protein sequence ID" value="SHH40768.1"/>
    <property type="molecule type" value="Genomic_DNA"/>
</dbReference>
<organism evidence="1 2">
    <name type="scientific">Butyrivibrio fibrisolvens DSM 3071</name>
    <dbReference type="NCBI Taxonomy" id="1121131"/>
    <lineage>
        <taxon>Bacteria</taxon>
        <taxon>Bacillati</taxon>
        <taxon>Bacillota</taxon>
        <taxon>Clostridia</taxon>
        <taxon>Lachnospirales</taxon>
        <taxon>Lachnospiraceae</taxon>
        <taxon>Butyrivibrio</taxon>
    </lineage>
</organism>
<dbReference type="STRING" id="1121131.SAMN02745229_00364"/>
<proteinExistence type="predicted"/>
<name>A0A1M5SR16_BUTFI</name>
<dbReference type="Proteomes" id="UP000184278">
    <property type="component" value="Unassembled WGS sequence"/>
</dbReference>
<evidence type="ECO:0000313" key="1">
    <source>
        <dbReference type="EMBL" id="SHH40768.1"/>
    </source>
</evidence>
<reference evidence="2" key="1">
    <citation type="submission" date="2016-11" db="EMBL/GenBank/DDBJ databases">
        <authorList>
            <person name="Varghese N."/>
            <person name="Submissions S."/>
        </authorList>
    </citation>
    <scope>NUCLEOTIDE SEQUENCE [LARGE SCALE GENOMIC DNA]</scope>
    <source>
        <strain evidence="2">DSM 3071</strain>
    </source>
</reference>
<accession>A0A1M5SR16</accession>